<dbReference type="InterPro" id="IPR000014">
    <property type="entry name" value="PAS"/>
</dbReference>
<feature type="domain" description="PAS" evidence="8">
    <location>
        <begin position="108"/>
        <end position="179"/>
    </location>
</feature>
<feature type="compositionally biased region" description="Low complexity" evidence="7">
    <location>
        <begin position="77"/>
        <end position="88"/>
    </location>
</feature>
<proteinExistence type="predicted"/>
<evidence type="ECO:0000259" key="8">
    <source>
        <dbReference type="PROSITE" id="PS50112"/>
    </source>
</evidence>
<keyword evidence="1" id="KW-0600">Photoreceptor protein</keyword>
<keyword evidence="10" id="KW-1185">Reference proteome</keyword>
<evidence type="ECO:0000256" key="1">
    <source>
        <dbReference type="ARBA" id="ARBA00022543"/>
    </source>
</evidence>
<reference evidence="9 10" key="1">
    <citation type="submission" date="2020-10" db="EMBL/GenBank/DDBJ databases">
        <title>The Coptis chinensis genome and diversification of protoberbering-type alkaloids.</title>
        <authorList>
            <person name="Wang B."/>
            <person name="Shu S."/>
            <person name="Song C."/>
            <person name="Liu Y."/>
        </authorList>
    </citation>
    <scope>NUCLEOTIDE SEQUENCE [LARGE SCALE GENOMIC DNA]</scope>
    <source>
        <strain evidence="9">HL-2020</strain>
        <tissue evidence="9">Leaf</tissue>
    </source>
</reference>
<feature type="region of interest" description="Disordered" evidence="7">
    <location>
        <begin position="280"/>
        <end position="316"/>
    </location>
</feature>
<evidence type="ECO:0000313" key="10">
    <source>
        <dbReference type="Proteomes" id="UP000631114"/>
    </source>
</evidence>
<dbReference type="PROSITE" id="PS50112">
    <property type="entry name" value="PAS"/>
    <property type="match status" value="1"/>
</dbReference>
<dbReference type="Pfam" id="PF13426">
    <property type="entry name" value="PAS_9"/>
    <property type="match status" value="1"/>
</dbReference>
<accession>A0A835HIA1</accession>
<evidence type="ECO:0000313" key="9">
    <source>
        <dbReference type="EMBL" id="KAF9599969.1"/>
    </source>
</evidence>
<comment type="caution">
    <text evidence="9">The sequence shown here is derived from an EMBL/GenBank/DDBJ whole genome shotgun (WGS) entry which is preliminary data.</text>
</comment>
<evidence type="ECO:0000256" key="2">
    <source>
        <dbReference type="ARBA" id="ARBA00022606"/>
    </source>
</evidence>
<keyword evidence="5" id="KW-0157">Chromophore</keyword>
<dbReference type="GO" id="GO:0005634">
    <property type="term" value="C:nucleus"/>
    <property type="evidence" value="ECO:0007669"/>
    <property type="project" value="TreeGrafter"/>
</dbReference>
<feature type="region of interest" description="Disordered" evidence="7">
    <location>
        <begin position="1"/>
        <end position="103"/>
    </location>
</feature>
<dbReference type="PANTHER" id="PTHR47429:SF8">
    <property type="entry name" value="PHOTOTROPIN-1-LIKE"/>
    <property type="match status" value="1"/>
</dbReference>
<keyword evidence="6" id="KW-0675">Receptor</keyword>
<dbReference type="GO" id="GO:0009881">
    <property type="term" value="F:photoreceptor activity"/>
    <property type="evidence" value="ECO:0007669"/>
    <property type="project" value="UniProtKB-KW"/>
</dbReference>
<keyword evidence="4" id="KW-0288">FMN</keyword>
<dbReference type="PANTHER" id="PTHR47429">
    <property type="entry name" value="PROTEIN TWIN LOV 1"/>
    <property type="match status" value="1"/>
</dbReference>
<gene>
    <name evidence="9" type="ORF">IFM89_002004</name>
</gene>
<evidence type="ECO:0000256" key="3">
    <source>
        <dbReference type="ARBA" id="ARBA00022630"/>
    </source>
</evidence>
<feature type="compositionally biased region" description="Polar residues" evidence="7">
    <location>
        <begin position="28"/>
        <end position="37"/>
    </location>
</feature>
<dbReference type="NCBIfam" id="TIGR00229">
    <property type="entry name" value="sensory_box"/>
    <property type="match status" value="1"/>
</dbReference>
<dbReference type="AlphaFoldDB" id="A0A835HIA1"/>
<evidence type="ECO:0000256" key="6">
    <source>
        <dbReference type="ARBA" id="ARBA00023170"/>
    </source>
</evidence>
<dbReference type="FunFam" id="3.30.450.20:FF:000036">
    <property type="entry name" value="Putative LOV domain-containing protein"/>
    <property type="match status" value="1"/>
</dbReference>
<evidence type="ECO:0000256" key="4">
    <source>
        <dbReference type="ARBA" id="ARBA00022643"/>
    </source>
</evidence>
<dbReference type="InterPro" id="IPR035965">
    <property type="entry name" value="PAS-like_dom_sf"/>
</dbReference>
<protein>
    <recommendedName>
        <fullName evidence="8">PAS domain-containing protein</fullName>
    </recommendedName>
</protein>
<dbReference type="OrthoDB" id="432483at2759"/>
<name>A0A835HIA1_9MAGN</name>
<dbReference type="Gene3D" id="3.30.450.20">
    <property type="entry name" value="PAS domain"/>
    <property type="match status" value="1"/>
</dbReference>
<sequence>MNPSDLPAKPSASTPLPRDSRGSLEVFNPSTYRSTTPAYRPPPPTWQSFRRETPGDVQEPTADEPLPPSNNKFIPKSSSSGSITSAIRSSEDSGQGGGAGRDRAFPRVSEELKDALSTFQQTFVVSDATKPDYPILYASAGFFKMTGYTSEEVIGRNSHFLQGSGTNPEDVAKIRKCLEIGESYFGRLLNYKKDRTPLLTIAPIKDESGSILKFIGMQVEVSKHAEGAKDKMVRRNGLPESLIRYDAWQKEMATSCFGTCVGSKTTHRPTFRVSKQTTLFMRKSEGGGGATRPEVPGRRNSENVPPPRRNSRSSMH</sequence>
<evidence type="ECO:0000256" key="7">
    <source>
        <dbReference type="SAM" id="MobiDB-lite"/>
    </source>
</evidence>
<dbReference type="SUPFAM" id="SSF55785">
    <property type="entry name" value="PYP-like sensor domain (PAS domain)"/>
    <property type="match status" value="1"/>
</dbReference>
<keyword evidence="2" id="KW-0716">Sensory transduction</keyword>
<evidence type="ECO:0000256" key="5">
    <source>
        <dbReference type="ARBA" id="ARBA00022991"/>
    </source>
</evidence>
<dbReference type="EMBL" id="JADFTS010000006">
    <property type="protein sequence ID" value="KAF9599969.1"/>
    <property type="molecule type" value="Genomic_DNA"/>
</dbReference>
<keyword evidence="3" id="KW-0285">Flavoprotein</keyword>
<dbReference type="CDD" id="cd00130">
    <property type="entry name" value="PAS"/>
    <property type="match status" value="1"/>
</dbReference>
<dbReference type="Proteomes" id="UP000631114">
    <property type="component" value="Unassembled WGS sequence"/>
</dbReference>
<organism evidence="9 10">
    <name type="scientific">Coptis chinensis</name>
    <dbReference type="NCBI Taxonomy" id="261450"/>
    <lineage>
        <taxon>Eukaryota</taxon>
        <taxon>Viridiplantae</taxon>
        <taxon>Streptophyta</taxon>
        <taxon>Embryophyta</taxon>
        <taxon>Tracheophyta</taxon>
        <taxon>Spermatophyta</taxon>
        <taxon>Magnoliopsida</taxon>
        <taxon>Ranunculales</taxon>
        <taxon>Ranunculaceae</taxon>
        <taxon>Coptidoideae</taxon>
        <taxon>Coptis</taxon>
    </lineage>
</organism>